<dbReference type="Proteomes" id="UP000030960">
    <property type="component" value="Unassembled WGS sequence"/>
</dbReference>
<gene>
    <name evidence="1" type="ORF">OA50_05641</name>
</gene>
<organism evidence="1 2">
    <name type="scientific">Mameliella alba</name>
    <dbReference type="NCBI Taxonomy" id="561184"/>
    <lineage>
        <taxon>Bacteria</taxon>
        <taxon>Pseudomonadati</taxon>
        <taxon>Pseudomonadota</taxon>
        <taxon>Alphaproteobacteria</taxon>
        <taxon>Rhodobacterales</taxon>
        <taxon>Roseobacteraceae</taxon>
        <taxon>Mameliella</taxon>
    </lineage>
</organism>
<sequence>MEVGIGLADIDARQQADGLIPRLQAEVKRFIVKPALASYQFGFDKQARQACGAFLRPLKARHHCIGVNP</sequence>
<name>A0A0B3REZ8_9RHOB</name>
<dbReference type="EMBL" id="JSUQ01000040">
    <property type="protein sequence ID" value="KHQ49815.1"/>
    <property type="molecule type" value="Genomic_DNA"/>
</dbReference>
<evidence type="ECO:0000313" key="2">
    <source>
        <dbReference type="Proteomes" id="UP000030960"/>
    </source>
</evidence>
<reference evidence="1 2" key="1">
    <citation type="submission" date="2014-10" db="EMBL/GenBank/DDBJ databases">
        <title>Genome sequence of Ponticoccus sp. strain UMTAT08 isolated from clonal culture of toxic dinoflagellate Alexandrium tamiyavanichii.</title>
        <authorList>
            <person name="Gan H.Y."/>
            <person name="Muhd D.-D."/>
            <person name="Mohd Noor M.E."/>
            <person name="Yeong Y.S."/>
            <person name="Usup G."/>
        </authorList>
    </citation>
    <scope>NUCLEOTIDE SEQUENCE [LARGE SCALE GENOMIC DNA]</scope>
    <source>
        <strain evidence="1 2">UMTAT08</strain>
    </source>
</reference>
<proteinExistence type="predicted"/>
<protein>
    <submittedName>
        <fullName evidence="1">Uncharacterized protein</fullName>
    </submittedName>
</protein>
<accession>A0A0B3REZ8</accession>
<dbReference type="AlphaFoldDB" id="A0A0B3REZ8"/>
<evidence type="ECO:0000313" key="1">
    <source>
        <dbReference type="EMBL" id="KHQ49815.1"/>
    </source>
</evidence>
<keyword evidence="2" id="KW-1185">Reference proteome</keyword>
<comment type="caution">
    <text evidence="1">The sequence shown here is derived from an EMBL/GenBank/DDBJ whole genome shotgun (WGS) entry which is preliminary data.</text>
</comment>